<name>A0A317YG83_MAIZE</name>
<dbReference type="GO" id="GO:0042744">
    <property type="term" value="P:hydrogen peroxide catabolic process"/>
    <property type="evidence" value="ECO:0007669"/>
    <property type="project" value="UniProtKB-KW"/>
</dbReference>
<dbReference type="InterPro" id="IPR010582">
    <property type="entry name" value="Catalase_immune_responsive"/>
</dbReference>
<evidence type="ECO:0000256" key="1">
    <source>
        <dbReference type="ARBA" id="ARBA00001971"/>
    </source>
</evidence>
<evidence type="ECO:0000256" key="11">
    <source>
        <dbReference type="ARBA" id="ARBA00022723"/>
    </source>
</evidence>
<evidence type="ECO:0000256" key="8">
    <source>
        <dbReference type="ARBA" id="ARBA00022490"/>
    </source>
</evidence>
<evidence type="ECO:0000259" key="21">
    <source>
        <dbReference type="SMART" id="SM01060"/>
    </source>
</evidence>
<evidence type="ECO:0000256" key="20">
    <source>
        <dbReference type="RuleBase" id="RU004142"/>
    </source>
</evidence>
<comment type="function">
    <text evidence="20">Catalyzes the degradation of hydrogen peroxide (H(2)O(2)) generated by peroxisomal oxidases to water and oxygen, thereby protecting cells from the toxic effects of hydrogen peroxide.</text>
</comment>
<comment type="catalytic activity">
    <reaction evidence="18 19">
        <text>2 H2O2 = O2 + 2 H2O</text>
        <dbReference type="Rhea" id="RHEA:20309"/>
        <dbReference type="ChEBI" id="CHEBI:15377"/>
        <dbReference type="ChEBI" id="CHEBI:15379"/>
        <dbReference type="ChEBI" id="CHEBI:16240"/>
        <dbReference type="EC" id="1.11.1.6"/>
    </reaction>
</comment>
<keyword evidence="11 19" id="KW-0479">Metal-binding</keyword>
<dbReference type="Pfam" id="PF14204">
    <property type="entry name" value="Ribosomal_L18_c"/>
    <property type="match status" value="1"/>
</dbReference>
<proteinExistence type="inferred from homology"/>
<dbReference type="SUPFAM" id="SSF53137">
    <property type="entry name" value="Translational machinery components"/>
    <property type="match status" value="1"/>
</dbReference>
<dbReference type="AlphaFoldDB" id="A0A317YG83"/>
<evidence type="ECO:0000256" key="7">
    <source>
        <dbReference type="ARBA" id="ARBA00012314"/>
    </source>
</evidence>
<dbReference type="SMR" id="A0A317YG83"/>
<dbReference type="GO" id="GO:0020037">
    <property type="term" value="F:heme binding"/>
    <property type="evidence" value="ECO:0007669"/>
    <property type="project" value="InterPro"/>
</dbReference>
<evidence type="ECO:0000256" key="9">
    <source>
        <dbReference type="ARBA" id="ARBA00022559"/>
    </source>
</evidence>
<dbReference type="InterPro" id="IPR024708">
    <property type="entry name" value="Catalase_AS"/>
</dbReference>
<comment type="similarity">
    <text evidence="5">Belongs to the universal ribosomal protein uL18 family.</text>
</comment>
<feature type="domain" description="Catalase core" evidence="21">
    <location>
        <begin position="236"/>
        <end position="620"/>
    </location>
</feature>
<dbReference type="Pfam" id="PF00199">
    <property type="entry name" value="Catalase"/>
    <property type="match status" value="1"/>
</dbReference>
<evidence type="ECO:0000256" key="14">
    <source>
        <dbReference type="ARBA" id="ARBA00023004"/>
    </source>
</evidence>
<comment type="caution">
    <text evidence="22">The sequence shown here is derived from an EMBL/GenBank/DDBJ whole genome shotgun (WGS) entry which is preliminary data.</text>
</comment>
<comment type="similarity">
    <text evidence="4 19">Belongs to the catalase family.</text>
</comment>
<evidence type="ECO:0000256" key="3">
    <source>
        <dbReference type="ARBA" id="ARBA00004496"/>
    </source>
</evidence>
<comment type="cofactor">
    <cofactor evidence="1">
        <name>heme</name>
        <dbReference type="ChEBI" id="CHEBI:30413"/>
    </cofactor>
</comment>
<evidence type="ECO:0000256" key="18">
    <source>
        <dbReference type="ARBA" id="ARBA00049254"/>
    </source>
</evidence>
<dbReference type="Pfam" id="PF17144">
    <property type="entry name" value="Ribosomal_L5e"/>
    <property type="match status" value="2"/>
</dbReference>
<organism evidence="22">
    <name type="scientific">Zea mays</name>
    <name type="common">Maize</name>
    <dbReference type="NCBI Taxonomy" id="4577"/>
    <lineage>
        <taxon>Eukaryota</taxon>
        <taxon>Viridiplantae</taxon>
        <taxon>Streptophyta</taxon>
        <taxon>Embryophyta</taxon>
        <taxon>Tracheophyta</taxon>
        <taxon>Spermatophyta</taxon>
        <taxon>Magnoliopsida</taxon>
        <taxon>Liliopsida</taxon>
        <taxon>Poales</taxon>
        <taxon>Poaceae</taxon>
        <taxon>PACMAD clade</taxon>
        <taxon>Panicoideae</taxon>
        <taxon>Andropogonodae</taxon>
        <taxon>Andropogoneae</taxon>
        <taxon>Tripsacinae</taxon>
        <taxon>Zea</taxon>
    </lineage>
</organism>
<accession>A0A317YG83</accession>
<dbReference type="Proteomes" id="UP000251960">
    <property type="component" value="Chromosome 1"/>
</dbReference>
<dbReference type="SUPFAM" id="SSF56634">
    <property type="entry name" value="Heme-dependent catalase-like"/>
    <property type="match status" value="1"/>
</dbReference>
<dbReference type="ExpressionAtlas" id="A0A317YG83">
    <property type="expression patterns" value="baseline and differential"/>
</dbReference>
<dbReference type="EC" id="1.11.1.6" evidence="7 19"/>
<dbReference type="GO" id="GO:1990904">
    <property type="term" value="C:ribonucleoprotein complex"/>
    <property type="evidence" value="ECO:0007669"/>
    <property type="project" value="UniProtKB-KW"/>
</dbReference>
<evidence type="ECO:0000256" key="4">
    <source>
        <dbReference type="ARBA" id="ARBA00005329"/>
    </source>
</evidence>
<dbReference type="GO" id="GO:0009410">
    <property type="term" value="P:response to xenobiotic stimulus"/>
    <property type="evidence" value="ECO:0007669"/>
    <property type="project" value="UniProtKB-ARBA"/>
</dbReference>
<dbReference type="SMART" id="SM01060">
    <property type="entry name" value="Catalase"/>
    <property type="match status" value="1"/>
</dbReference>
<dbReference type="InterPro" id="IPR002226">
    <property type="entry name" value="Catalase_haem_BS"/>
</dbReference>
<dbReference type="GO" id="GO:0003735">
    <property type="term" value="F:structural constituent of ribosome"/>
    <property type="evidence" value="ECO:0007669"/>
    <property type="project" value="InterPro"/>
</dbReference>
<dbReference type="InterPro" id="IPR020835">
    <property type="entry name" value="Catalase_sf"/>
</dbReference>
<evidence type="ECO:0000256" key="17">
    <source>
        <dbReference type="ARBA" id="ARBA00023324"/>
    </source>
</evidence>
<evidence type="ECO:0000256" key="10">
    <source>
        <dbReference type="ARBA" id="ARBA00022617"/>
    </source>
</evidence>
<reference evidence="22" key="1">
    <citation type="journal article" date="2018" name="Nat. Genet.">
        <title>Extensive intraspecific gene order and gene structural variations between Mo17 and other maize genomes.</title>
        <authorList>
            <person name="Sun S."/>
            <person name="Zhou Y."/>
            <person name="Chen J."/>
            <person name="Shi J."/>
            <person name="Zhao H."/>
            <person name="Zhao H."/>
            <person name="Song W."/>
            <person name="Zhang M."/>
            <person name="Cui Y."/>
            <person name="Dong X."/>
            <person name="Liu H."/>
            <person name="Ma X."/>
            <person name="Jiao Y."/>
            <person name="Wang B."/>
            <person name="Wei X."/>
            <person name="Stein J.C."/>
            <person name="Glaubitz J.C."/>
            <person name="Lu F."/>
            <person name="Yu G."/>
            <person name="Liang C."/>
            <person name="Fengler K."/>
            <person name="Li B."/>
            <person name="Rafalski A."/>
            <person name="Schnable P.S."/>
            <person name="Ware D.H."/>
            <person name="Buckler E.S."/>
            <person name="Lai J."/>
        </authorList>
    </citation>
    <scope>NUCLEOTIDE SEQUENCE [LARGE SCALE GENOMIC DNA]</scope>
    <source>
        <tissue evidence="22">Seedling</tissue>
    </source>
</reference>
<keyword evidence="13 19" id="KW-0560">Oxidoreductase</keyword>
<evidence type="ECO:0000256" key="5">
    <source>
        <dbReference type="ARBA" id="ARBA00007116"/>
    </source>
</evidence>
<dbReference type="GO" id="GO:0006412">
    <property type="term" value="P:translation"/>
    <property type="evidence" value="ECO:0007669"/>
    <property type="project" value="InterPro"/>
</dbReference>
<dbReference type="FunFam" id="2.40.180.10:FF:000002">
    <property type="entry name" value="Catalase"/>
    <property type="match status" value="1"/>
</dbReference>
<dbReference type="Gene3D" id="2.40.180.10">
    <property type="entry name" value="Catalase core domain"/>
    <property type="match status" value="1"/>
</dbReference>
<keyword evidence="16" id="KW-0687">Ribonucleoprotein</keyword>
<keyword evidence="12" id="KW-0689">Ribosomal protein</keyword>
<dbReference type="PANTHER" id="PTHR11465:SF23">
    <property type="entry name" value="CATALASE-2"/>
    <property type="match status" value="1"/>
</dbReference>
<dbReference type="CDD" id="cd08154">
    <property type="entry name" value="catalase_clade_1"/>
    <property type="match status" value="1"/>
</dbReference>
<dbReference type="EMBL" id="NCVQ01000001">
    <property type="protein sequence ID" value="PWZ57146.1"/>
    <property type="molecule type" value="Genomic_DNA"/>
</dbReference>
<dbReference type="PRINTS" id="PR00067">
    <property type="entry name" value="CATALASE"/>
</dbReference>
<sequence>MGGFVKTQKTNAYFKRFQVKFKRRRAGKTDYRARIRLINQDKNKYNTPKYRFVVRFATGEDFSVEPAEERRPFRALLDVGLIRTTTGNRVFGALKGALDGGLDIPHSDKRFAGFKKDDKQLDADIHRKYIYGLHVAEYMKNLADEEPEKYQAHFSEYIKKGIEADDMEALYKKVHAAIRADPSMAKSTKAQPKEHKSLLAGDLAYVRRSGSSSSLATAMDPYKHRPSSAFNAPYWTTNSGAPVWNNDSSLTVGARGPILLEDYHLVEKLANFDRERIPERVVHARGASAKGFFEVTHDITHLTCADFLRAPGVQTPVIVRFSTVIHERGSPETLRDPRGFAVKFYTREGNWDLVGNNFPVFFIRDGIKFPDMVHALKPNPRTHIQDNWRILDFFSHHPESLHMFSFLFDDVGIPADYRHMDGSGVHTYTLVSRAGTVTYVKFHWRPTCGVRSLMDDEAVAVGGANHSHATKDLTDAIAAGNFPEWTLYIQTMDPEMEDRLDDLDPLDVTKTWPEDAFPLQPVGRLVLNRNIDNFFAENEQLAFCPGLIVPGIYYSDDKLLQTRIFSYSDTQRHRLGPNYLLLPANAPKCAHHNNHYDGSMNFMHRTEEVDYFPSRYDAVRNAPRYPIPTAHIAGRREKTVISKENNFKQPGERYRAMDPARQERFITRWVDALSDPRLTHEIRTIWLSNWSQADRSLGQKLASRLSAKPSM</sequence>
<evidence type="ECO:0000256" key="16">
    <source>
        <dbReference type="ARBA" id="ARBA00023274"/>
    </source>
</evidence>
<protein>
    <recommendedName>
        <fullName evidence="7 19">Catalase</fullName>
        <ecNumber evidence="7 19">1.11.1.6</ecNumber>
    </recommendedName>
</protein>
<evidence type="ECO:0000256" key="2">
    <source>
        <dbReference type="ARBA" id="ARBA00004275"/>
    </source>
</evidence>
<gene>
    <name evidence="22" type="primary">CAT2_2</name>
    <name evidence="22" type="ORF">Zm00014a_004080</name>
</gene>
<keyword evidence="8" id="KW-0963">Cytoplasm</keyword>
<comment type="subunit">
    <text evidence="6">Component of the large ribosomal subunit (LSU).</text>
</comment>
<evidence type="ECO:0000256" key="15">
    <source>
        <dbReference type="ARBA" id="ARBA00023140"/>
    </source>
</evidence>
<dbReference type="InterPro" id="IPR018028">
    <property type="entry name" value="Catalase"/>
</dbReference>
<dbReference type="Gene3D" id="3.30.420.100">
    <property type="match status" value="2"/>
</dbReference>
<dbReference type="GO" id="GO:0005840">
    <property type="term" value="C:ribosome"/>
    <property type="evidence" value="ECO:0007669"/>
    <property type="project" value="UniProtKB-KW"/>
</dbReference>
<evidence type="ECO:0000256" key="13">
    <source>
        <dbReference type="ARBA" id="ARBA00023002"/>
    </source>
</evidence>
<keyword evidence="9 19" id="KW-0575">Peroxidase</keyword>
<dbReference type="PROSITE" id="PS00437">
    <property type="entry name" value="CATALASE_1"/>
    <property type="match status" value="1"/>
</dbReference>
<dbReference type="GO" id="GO:0004096">
    <property type="term" value="F:catalase activity"/>
    <property type="evidence" value="ECO:0007669"/>
    <property type="project" value="UniProtKB-EC"/>
</dbReference>
<evidence type="ECO:0000256" key="19">
    <source>
        <dbReference type="RuleBase" id="RU000498"/>
    </source>
</evidence>
<keyword evidence="17 19" id="KW-0376">Hydrogen peroxide</keyword>
<keyword evidence="15" id="KW-0576">Peroxisome</keyword>
<dbReference type="PANTHER" id="PTHR11465">
    <property type="entry name" value="CATALASE"/>
    <property type="match status" value="1"/>
</dbReference>
<keyword evidence="10 19" id="KW-0349">Heme</keyword>
<dbReference type="PROSITE" id="PS51402">
    <property type="entry name" value="CATALASE_3"/>
    <property type="match status" value="1"/>
</dbReference>
<evidence type="ECO:0000313" key="22">
    <source>
        <dbReference type="EMBL" id="PWZ57146.1"/>
    </source>
</evidence>
<dbReference type="InterPro" id="IPR005485">
    <property type="entry name" value="Rbsml_uL18_euk_arch"/>
</dbReference>
<dbReference type="GO" id="GO:0000302">
    <property type="term" value="P:response to reactive oxygen species"/>
    <property type="evidence" value="ECO:0007669"/>
    <property type="project" value="UniProtKB-ARBA"/>
</dbReference>
<dbReference type="GO" id="GO:0009733">
    <property type="term" value="P:response to auxin"/>
    <property type="evidence" value="ECO:0007669"/>
    <property type="project" value="UniProtKB-ARBA"/>
</dbReference>
<dbReference type="GO" id="GO:0046872">
    <property type="term" value="F:metal ion binding"/>
    <property type="evidence" value="ECO:0007669"/>
    <property type="project" value="UniProtKB-KW"/>
</dbReference>
<dbReference type="GO" id="GO:0005777">
    <property type="term" value="C:peroxisome"/>
    <property type="evidence" value="ECO:0007669"/>
    <property type="project" value="UniProtKB-SubCell"/>
</dbReference>
<evidence type="ECO:0000256" key="6">
    <source>
        <dbReference type="ARBA" id="ARBA00011113"/>
    </source>
</evidence>
<evidence type="ECO:0000256" key="12">
    <source>
        <dbReference type="ARBA" id="ARBA00022980"/>
    </source>
</evidence>
<keyword evidence="14 19" id="KW-0408">Iron</keyword>
<dbReference type="GO" id="GO:0008097">
    <property type="term" value="F:5S rRNA binding"/>
    <property type="evidence" value="ECO:0007669"/>
    <property type="project" value="InterPro"/>
</dbReference>
<comment type="subcellular location">
    <subcellularLocation>
        <location evidence="3">Cytoplasm</location>
    </subcellularLocation>
    <subcellularLocation>
        <location evidence="2">Peroxisome</location>
    </subcellularLocation>
</comment>
<dbReference type="PROSITE" id="PS00438">
    <property type="entry name" value="CATALASE_2"/>
    <property type="match status" value="1"/>
</dbReference>
<dbReference type="Pfam" id="PF06628">
    <property type="entry name" value="Catalase-rel"/>
    <property type="match status" value="1"/>
</dbReference>
<dbReference type="InterPro" id="IPR025607">
    <property type="entry name" value="Ribosomal_uL18_C_euk"/>
</dbReference>
<dbReference type="InterPro" id="IPR011614">
    <property type="entry name" value="Catalase_core"/>
</dbReference>